<evidence type="ECO:0000313" key="9">
    <source>
        <dbReference type="EMBL" id="BCJ94826.1"/>
    </source>
</evidence>
<evidence type="ECO:0000256" key="5">
    <source>
        <dbReference type="ARBA" id="ARBA00022801"/>
    </source>
</evidence>
<gene>
    <name evidence="9" type="ORF">acsn021_23950</name>
</gene>
<sequence length="269" mass="31560">MITADYHVHSKFSSDSESTMESMIEKAISLGMERICFTDHMDYDFPVYNGYTFVFDPDEYFDTLNILKVRYQDKIKVLIGVELGLQPYLVDRYHQLLSKYPFDFAIGSSHLVNGIDPYRKEYWEGKSKEEGMRRYFQSIIDNVKTFKDFQIYGHLDYAIRYAPDTNEGYTYERFSTIIDTMLKTIIEHDKGIEINTSGFKYGLGHPHPHSDIVRRYKELGGELITIGSDGHKPEHLGYDFKKAEELLLSLGFRYYTVFEKMKPIFIKLN</sequence>
<comment type="similarity">
    <text evidence="2 8">Belongs to the PHP hydrolase family. HisK subfamily.</text>
</comment>
<organism evidence="9 10">
    <name type="scientific">Anaerocolumna cellulosilytica</name>
    <dbReference type="NCBI Taxonomy" id="433286"/>
    <lineage>
        <taxon>Bacteria</taxon>
        <taxon>Bacillati</taxon>
        <taxon>Bacillota</taxon>
        <taxon>Clostridia</taxon>
        <taxon>Lachnospirales</taxon>
        <taxon>Lachnospiraceae</taxon>
        <taxon>Anaerocolumna</taxon>
    </lineage>
</organism>
<dbReference type="KEGG" id="acel:acsn021_23950"/>
<protein>
    <recommendedName>
        <fullName evidence="3 8">Histidinol-phosphatase</fullName>
        <shortName evidence="8">HolPase</shortName>
        <ecNumber evidence="3 8">3.1.3.15</ecNumber>
    </recommendedName>
</protein>
<evidence type="ECO:0000256" key="7">
    <source>
        <dbReference type="ARBA" id="ARBA00049158"/>
    </source>
</evidence>
<dbReference type="Gene3D" id="3.20.20.140">
    <property type="entry name" value="Metal-dependent hydrolases"/>
    <property type="match status" value="1"/>
</dbReference>
<accession>A0A6S6QYI8</accession>
<evidence type="ECO:0000256" key="1">
    <source>
        <dbReference type="ARBA" id="ARBA00004970"/>
    </source>
</evidence>
<dbReference type="UniPathway" id="UPA00031">
    <property type="reaction ID" value="UER00013"/>
</dbReference>
<dbReference type="AlphaFoldDB" id="A0A6S6QYI8"/>
<keyword evidence="5 8" id="KW-0378">Hydrolase</keyword>
<dbReference type="GO" id="GO:0004401">
    <property type="term" value="F:histidinol-phosphatase activity"/>
    <property type="evidence" value="ECO:0007669"/>
    <property type="project" value="UniProtKB-UniRule"/>
</dbReference>
<dbReference type="InterPro" id="IPR003141">
    <property type="entry name" value="Pol/His_phosphatase_N"/>
</dbReference>
<reference evidence="9 10" key="1">
    <citation type="journal article" date="2016" name="Int. J. Syst. Evol. Microbiol.">
        <title>Descriptions of Anaerotaenia torta gen. nov., sp. nov. and Anaerocolumna cellulosilytica gen. nov., sp. nov. isolated from a methanogenic reactor of cattle waste.</title>
        <authorList>
            <person name="Uek A."/>
            <person name="Ohtaki Y."/>
            <person name="Kaku N."/>
            <person name="Ueki K."/>
        </authorList>
    </citation>
    <scope>NUCLEOTIDE SEQUENCE [LARGE SCALE GENOMIC DNA]</scope>
    <source>
        <strain evidence="9 10">SN021</strain>
    </source>
</reference>
<proteinExistence type="inferred from homology"/>
<dbReference type="NCBIfam" id="TIGR01856">
    <property type="entry name" value="hisJ_fam"/>
    <property type="match status" value="1"/>
</dbReference>
<dbReference type="Pfam" id="PF02811">
    <property type="entry name" value="PHP"/>
    <property type="match status" value="1"/>
</dbReference>
<dbReference type="SMART" id="SM00481">
    <property type="entry name" value="POLIIIAc"/>
    <property type="match status" value="1"/>
</dbReference>
<dbReference type="RefSeq" id="WP_184089050.1">
    <property type="nucleotide sequence ID" value="NZ_AP023367.1"/>
</dbReference>
<keyword evidence="10" id="KW-1185">Reference proteome</keyword>
<comment type="pathway">
    <text evidence="1 8">Amino-acid biosynthesis; L-histidine biosynthesis; L-histidine from 5-phospho-alpha-D-ribose 1-diphosphate: step 8/9.</text>
</comment>
<dbReference type="EC" id="3.1.3.15" evidence="3 8"/>
<dbReference type="EMBL" id="AP023367">
    <property type="protein sequence ID" value="BCJ94826.1"/>
    <property type="molecule type" value="Genomic_DNA"/>
</dbReference>
<dbReference type="Proteomes" id="UP000515561">
    <property type="component" value="Chromosome"/>
</dbReference>
<comment type="catalytic activity">
    <reaction evidence="7 8">
        <text>L-histidinol phosphate + H2O = L-histidinol + phosphate</text>
        <dbReference type="Rhea" id="RHEA:14465"/>
        <dbReference type="ChEBI" id="CHEBI:15377"/>
        <dbReference type="ChEBI" id="CHEBI:43474"/>
        <dbReference type="ChEBI" id="CHEBI:57699"/>
        <dbReference type="ChEBI" id="CHEBI:57980"/>
        <dbReference type="EC" id="3.1.3.15"/>
    </reaction>
</comment>
<evidence type="ECO:0000256" key="8">
    <source>
        <dbReference type="RuleBase" id="RU366003"/>
    </source>
</evidence>
<evidence type="ECO:0000256" key="2">
    <source>
        <dbReference type="ARBA" id="ARBA00009152"/>
    </source>
</evidence>
<keyword evidence="4 8" id="KW-0028">Amino-acid biosynthesis</keyword>
<dbReference type="InterPro" id="IPR010140">
    <property type="entry name" value="Histidinol_P_phosphatase_HisJ"/>
</dbReference>
<dbReference type="InterPro" id="IPR004013">
    <property type="entry name" value="PHP_dom"/>
</dbReference>
<evidence type="ECO:0000256" key="4">
    <source>
        <dbReference type="ARBA" id="ARBA00022605"/>
    </source>
</evidence>
<dbReference type="PANTHER" id="PTHR21039:SF0">
    <property type="entry name" value="HISTIDINOL-PHOSPHATASE"/>
    <property type="match status" value="1"/>
</dbReference>
<name>A0A6S6QYI8_9FIRM</name>
<evidence type="ECO:0000256" key="3">
    <source>
        <dbReference type="ARBA" id="ARBA00013085"/>
    </source>
</evidence>
<keyword evidence="6 8" id="KW-0368">Histidine biosynthesis</keyword>
<evidence type="ECO:0000256" key="6">
    <source>
        <dbReference type="ARBA" id="ARBA00023102"/>
    </source>
</evidence>
<dbReference type="GO" id="GO:0000105">
    <property type="term" value="P:L-histidine biosynthetic process"/>
    <property type="evidence" value="ECO:0007669"/>
    <property type="project" value="UniProtKB-UniRule"/>
</dbReference>
<dbReference type="InterPro" id="IPR016195">
    <property type="entry name" value="Pol/histidinol_Pase-like"/>
</dbReference>
<dbReference type="PANTHER" id="PTHR21039">
    <property type="entry name" value="HISTIDINOL PHOSPHATASE-RELATED"/>
    <property type="match status" value="1"/>
</dbReference>
<evidence type="ECO:0000313" key="10">
    <source>
        <dbReference type="Proteomes" id="UP000515561"/>
    </source>
</evidence>
<dbReference type="GO" id="GO:0005737">
    <property type="term" value="C:cytoplasm"/>
    <property type="evidence" value="ECO:0007669"/>
    <property type="project" value="TreeGrafter"/>
</dbReference>
<dbReference type="SUPFAM" id="SSF89550">
    <property type="entry name" value="PHP domain-like"/>
    <property type="match status" value="1"/>
</dbReference>